<keyword evidence="2" id="KW-1185">Reference proteome</keyword>
<protein>
    <recommendedName>
        <fullName evidence="3">Restriction alleviation protein, Lar family</fullName>
    </recommendedName>
</protein>
<dbReference type="EMBL" id="CP034752">
    <property type="protein sequence ID" value="QBH95969.1"/>
    <property type="molecule type" value="Genomic_DNA"/>
</dbReference>
<evidence type="ECO:0000313" key="1">
    <source>
        <dbReference type="EMBL" id="QBH95969.1"/>
    </source>
</evidence>
<evidence type="ECO:0008006" key="3">
    <source>
        <dbReference type="Google" id="ProtNLM"/>
    </source>
</evidence>
<organism evidence="1 2">
    <name type="scientific">Limnobaculum zhutongyuii</name>
    <dbReference type="NCBI Taxonomy" id="2498113"/>
    <lineage>
        <taxon>Bacteria</taxon>
        <taxon>Pseudomonadati</taxon>
        <taxon>Pseudomonadota</taxon>
        <taxon>Gammaproteobacteria</taxon>
        <taxon>Enterobacterales</taxon>
        <taxon>Budviciaceae</taxon>
        <taxon>Limnobaculum</taxon>
    </lineage>
</organism>
<dbReference type="OrthoDB" id="6631093at2"/>
<dbReference type="KEGG" id="prag:EKN56_05865"/>
<evidence type="ECO:0000313" key="2">
    <source>
        <dbReference type="Proteomes" id="UP000293154"/>
    </source>
</evidence>
<sequence length="102" mass="11315">MKLFIYGNEPGDIAAHGEYQHGVDASLLPCPFCASDELTVDNSWTPYYSVECQCCGASIPGNFEPNTFRFNSKEECRCAHEQAFNSAINCWNSRLEEVPANG</sequence>
<dbReference type="AlphaFoldDB" id="A0A411WIF4"/>
<dbReference type="RefSeq" id="WP_130590949.1">
    <property type="nucleotide sequence ID" value="NZ_CP034752.1"/>
</dbReference>
<proteinExistence type="predicted"/>
<gene>
    <name evidence="1" type="ORF">EKN56_05865</name>
</gene>
<dbReference type="Proteomes" id="UP000293154">
    <property type="component" value="Chromosome"/>
</dbReference>
<reference evidence="1 2" key="1">
    <citation type="submission" date="2019-03" db="EMBL/GenBank/DDBJ databases">
        <title>Pragia sp. nov. isolated from the gut tract of Carduelis flavirostris.</title>
        <authorList>
            <person name="Ge Y."/>
        </authorList>
    </citation>
    <scope>NUCLEOTIDE SEQUENCE [LARGE SCALE GENOMIC DNA]</scope>
    <source>
        <strain evidence="1 2">CF-458</strain>
    </source>
</reference>
<accession>A0A411WIF4</accession>
<name>A0A411WIF4_9GAMM</name>